<sequence>MTVKYLLNLLTPRTFNLYGFPGAFMKQQPSQEKIILEGGLVVDDDGSGSGTPLTIFEIINHYDYDHIGYTNFATSSECSACKCQDCKDKHDGVINAINALTSSVKEMTSNKGVISSKRISYSYTPLEIKVDKRRRKEISKASLSIEKSKIATPLYLSCTFDQCTRAIGEQHELKKVDVTVEATAEQYNITVDNQSTASMEEEKVEHVSLRKWKNYPFKGFNILNGALKKLTIFINDYSEWIADGLLKHHAAGFSIPAGLPWHLVDEVYIPMNYGDEFHWVFIVVILKDRHIRVYDSMSGRRYFALSSKIQKLAKIFPTYLDISGFLN</sequence>
<keyword evidence="2" id="KW-0645">Protease</keyword>
<reference evidence="6" key="2">
    <citation type="journal article" date="2017" name="J. Anim. Genet.">
        <title>Multiple reference genome sequences of hot pepper reveal the massive evolution of plant disease resistance genes by retroduplication.</title>
        <authorList>
            <person name="Kim S."/>
            <person name="Park J."/>
            <person name="Yeom S.-I."/>
            <person name="Kim Y.-M."/>
            <person name="Seo E."/>
            <person name="Kim K.-T."/>
            <person name="Kim M.-S."/>
            <person name="Lee J.M."/>
            <person name="Cheong K."/>
            <person name="Shin H.-S."/>
            <person name="Kim S.-B."/>
            <person name="Han K."/>
            <person name="Lee J."/>
            <person name="Park M."/>
            <person name="Lee H.-A."/>
            <person name="Lee H.-Y."/>
            <person name="Lee Y."/>
            <person name="Oh S."/>
            <person name="Lee J.H."/>
            <person name="Choi E."/>
            <person name="Choi E."/>
            <person name="Lee S.E."/>
            <person name="Jeon J."/>
            <person name="Kim H."/>
            <person name="Choi G."/>
            <person name="Song H."/>
            <person name="Lee J."/>
            <person name="Lee S.-C."/>
            <person name="Kwon J.-K."/>
            <person name="Lee H.-Y."/>
            <person name="Koo N."/>
            <person name="Hong Y."/>
            <person name="Kim R.W."/>
            <person name="Kang W.-H."/>
            <person name="Huh J.H."/>
            <person name="Kang B.-C."/>
            <person name="Yang T.-J."/>
            <person name="Lee Y.-H."/>
            <person name="Bennetzen J.L."/>
            <person name="Choi D."/>
        </authorList>
    </citation>
    <scope>NUCLEOTIDE SEQUENCE [LARGE SCALE GENOMIC DNA]</scope>
    <source>
        <strain evidence="6">cv. PBC81</strain>
    </source>
</reference>
<protein>
    <recommendedName>
        <fullName evidence="4">Ubiquitin-like protease family profile domain-containing protein</fullName>
    </recommendedName>
</protein>
<evidence type="ECO:0000313" key="6">
    <source>
        <dbReference type="Proteomes" id="UP000224567"/>
    </source>
</evidence>
<evidence type="ECO:0000313" key="5">
    <source>
        <dbReference type="EMBL" id="PHT51586.1"/>
    </source>
</evidence>
<dbReference type="GO" id="GO:0008234">
    <property type="term" value="F:cysteine-type peptidase activity"/>
    <property type="evidence" value="ECO:0007669"/>
    <property type="project" value="InterPro"/>
</dbReference>
<reference evidence="5 6" key="1">
    <citation type="journal article" date="2017" name="Genome Biol.">
        <title>New reference genome sequences of hot pepper reveal the massive evolution of plant disease-resistance genes by retroduplication.</title>
        <authorList>
            <person name="Kim S."/>
            <person name="Park J."/>
            <person name="Yeom S.I."/>
            <person name="Kim Y.M."/>
            <person name="Seo E."/>
            <person name="Kim K.T."/>
            <person name="Kim M.S."/>
            <person name="Lee J.M."/>
            <person name="Cheong K."/>
            <person name="Shin H.S."/>
            <person name="Kim S.B."/>
            <person name="Han K."/>
            <person name="Lee J."/>
            <person name="Park M."/>
            <person name="Lee H.A."/>
            <person name="Lee H.Y."/>
            <person name="Lee Y."/>
            <person name="Oh S."/>
            <person name="Lee J.H."/>
            <person name="Choi E."/>
            <person name="Choi E."/>
            <person name="Lee S.E."/>
            <person name="Jeon J."/>
            <person name="Kim H."/>
            <person name="Choi G."/>
            <person name="Song H."/>
            <person name="Lee J."/>
            <person name="Lee S.C."/>
            <person name="Kwon J.K."/>
            <person name="Lee H.Y."/>
            <person name="Koo N."/>
            <person name="Hong Y."/>
            <person name="Kim R.W."/>
            <person name="Kang W.H."/>
            <person name="Huh J.H."/>
            <person name="Kang B.C."/>
            <person name="Yang T.J."/>
            <person name="Lee Y.H."/>
            <person name="Bennetzen J.L."/>
            <person name="Choi D."/>
        </authorList>
    </citation>
    <scope>NUCLEOTIDE SEQUENCE [LARGE SCALE GENOMIC DNA]</scope>
    <source>
        <strain evidence="6">cv. PBC81</strain>
    </source>
</reference>
<organism evidence="5 6">
    <name type="scientific">Capsicum baccatum</name>
    <name type="common">Peruvian pepper</name>
    <dbReference type="NCBI Taxonomy" id="33114"/>
    <lineage>
        <taxon>Eukaryota</taxon>
        <taxon>Viridiplantae</taxon>
        <taxon>Streptophyta</taxon>
        <taxon>Embryophyta</taxon>
        <taxon>Tracheophyta</taxon>
        <taxon>Spermatophyta</taxon>
        <taxon>Magnoliopsida</taxon>
        <taxon>eudicotyledons</taxon>
        <taxon>Gunneridae</taxon>
        <taxon>Pentapetalae</taxon>
        <taxon>asterids</taxon>
        <taxon>lamiids</taxon>
        <taxon>Solanales</taxon>
        <taxon>Solanaceae</taxon>
        <taxon>Solanoideae</taxon>
        <taxon>Capsiceae</taxon>
        <taxon>Capsicum</taxon>
    </lineage>
</organism>
<evidence type="ECO:0000256" key="2">
    <source>
        <dbReference type="ARBA" id="ARBA00022670"/>
    </source>
</evidence>
<feature type="domain" description="Ubiquitin-like protease family profile" evidence="4">
    <location>
        <begin position="264"/>
        <end position="315"/>
    </location>
</feature>
<dbReference type="AlphaFoldDB" id="A0A2G2X254"/>
<dbReference type="Gene3D" id="3.40.395.10">
    <property type="entry name" value="Adenoviral Proteinase, Chain A"/>
    <property type="match status" value="1"/>
</dbReference>
<dbReference type="Proteomes" id="UP000224567">
    <property type="component" value="Unassembled WGS sequence"/>
</dbReference>
<dbReference type="Pfam" id="PF02902">
    <property type="entry name" value="Peptidase_C48"/>
    <property type="match status" value="1"/>
</dbReference>
<accession>A0A2G2X254</accession>
<dbReference type="PANTHER" id="PTHR31470">
    <property type="entry name" value="CYSTEINE PROTEINASES SUPERFAMILY PROTEIN-RELATED-RELATED"/>
    <property type="match status" value="1"/>
</dbReference>
<dbReference type="PANTHER" id="PTHR31470:SF46">
    <property type="entry name" value="ULP1 PROTEASE FAMILY, C-TERMINAL CATALYTIC DOMAIN CONTAINING PROTEIN"/>
    <property type="match status" value="1"/>
</dbReference>
<gene>
    <name evidence="5" type="ORF">CQW23_06048</name>
</gene>
<name>A0A2G2X254_CAPBA</name>
<evidence type="ECO:0000256" key="1">
    <source>
        <dbReference type="ARBA" id="ARBA00005234"/>
    </source>
</evidence>
<comment type="similarity">
    <text evidence="1">Belongs to the peptidase C48 family.</text>
</comment>
<dbReference type="InterPro" id="IPR003653">
    <property type="entry name" value="Peptidase_C48_C"/>
</dbReference>
<dbReference type="GO" id="GO:0006508">
    <property type="term" value="P:proteolysis"/>
    <property type="evidence" value="ECO:0007669"/>
    <property type="project" value="UniProtKB-KW"/>
</dbReference>
<evidence type="ECO:0000256" key="3">
    <source>
        <dbReference type="ARBA" id="ARBA00022801"/>
    </source>
</evidence>
<evidence type="ECO:0000259" key="4">
    <source>
        <dbReference type="Pfam" id="PF02902"/>
    </source>
</evidence>
<proteinExistence type="inferred from homology"/>
<dbReference type="SUPFAM" id="SSF54001">
    <property type="entry name" value="Cysteine proteinases"/>
    <property type="match status" value="1"/>
</dbReference>
<comment type="caution">
    <text evidence="5">The sequence shown here is derived from an EMBL/GenBank/DDBJ whole genome shotgun (WGS) entry which is preliminary data.</text>
</comment>
<dbReference type="OrthoDB" id="1291327at2759"/>
<dbReference type="EMBL" id="MLFT02000003">
    <property type="protein sequence ID" value="PHT51586.1"/>
    <property type="molecule type" value="Genomic_DNA"/>
</dbReference>
<keyword evidence="6" id="KW-1185">Reference proteome</keyword>
<dbReference type="InterPro" id="IPR038765">
    <property type="entry name" value="Papain-like_cys_pep_sf"/>
</dbReference>
<keyword evidence="3" id="KW-0378">Hydrolase</keyword>